<dbReference type="Gene3D" id="3.30.160.60">
    <property type="entry name" value="Classic Zinc Finger"/>
    <property type="match status" value="1"/>
</dbReference>
<dbReference type="PANTHER" id="PTHR47287">
    <property type="entry name" value="C2H2 AND C2HC ZINC FINGERS SUPERFAMILY PROTEIN"/>
    <property type="match status" value="1"/>
</dbReference>
<keyword evidence="5" id="KW-0539">Nucleus</keyword>
<evidence type="ECO:0000313" key="8">
    <source>
        <dbReference type="EMBL" id="KAJ4801813.1"/>
    </source>
</evidence>
<feature type="domain" description="C2H2-type" evidence="7">
    <location>
        <begin position="26"/>
        <end position="53"/>
    </location>
</feature>
<gene>
    <name evidence="8" type="ORF">LUZ62_053059</name>
</gene>
<sequence length="104" mass="11504">MDSELHELCLELSLQPTSSCEPARVFTCNYCDRKFKSSQALGGHQNAHKLERSIKRNRCENAAILQMDAVPHQVAHGNNANVGTEMLAPQPLDFAGEIDLSLKL</sequence>
<reference evidence="8" key="1">
    <citation type="submission" date="2022-08" db="EMBL/GenBank/DDBJ databases">
        <authorList>
            <person name="Marques A."/>
        </authorList>
    </citation>
    <scope>NUCLEOTIDE SEQUENCE</scope>
    <source>
        <strain evidence="8">RhyPub2mFocal</strain>
        <tissue evidence="8">Leaves</tissue>
    </source>
</reference>
<dbReference type="Pfam" id="PF13912">
    <property type="entry name" value="zf-C2H2_6"/>
    <property type="match status" value="1"/>
</dbReference>
<evidence type="ECO:0000259" key="7">
    <source>
        <dbReference type="PROSITE" id="PS50157"/>
    </source>
</evidence>
<dbReference type="GO" id="GO:0009788">
    <property type="term" value="P:negative regulation of abscisic acid-activated signaling pathway"/>
    <property type="evidence" value="ECO:0007669"/>
    <property type="project" value="InterPro"/>
</dbReference>
<dbReference type="SUPFAM" id="SSF57667">
    <property type="entry name" value="beta-beta-alpha zinc fingers"/>
    <property type="match status" value="1"/>
</dbReference>
<dbReference type="GO" id="GO:0008270">
    <property type="term" value="F:zinc ion binding"/>
    <property type="evidence" value="ECO:0007669"/>
    <property type="project" value="UniProtKB-KW"/>
</dbReference>
<evidence type="ECO:0000313" key="9">
    <source>
        <dbReference type="Proteomes" id="UP001140206"/>
    </source>
</evidence>
<dbReference type="InterPro" id="IPR036236">
    <property type="entry name" value="Znf_C2H2_sf"/>
</dbReference>
<evidence type="ECO:0000256" key="5">
    <source>
        <dbReference type="ARBA" id="ARBA00023242"/>
    </source>
</evidence>
<dbReference type="AlphaFoldDB" id="A0AAV8GG05"/>
<evidence type="ECO:0000256" key="4">
    <source>
        <dbReference type="ARBA" id="ARBA00022833"/>
    </source>
</evidence>
<organism evidence="8 9">
    <name type="scientific">Rhynchospora pubera</name>
    <dbReference type="NCBI Taxonomy" id="906938"/>
    <lineage>
        <taxon>Eukaryota</taxon>
        <taxon>Viridiplantae</taxon>
        <taxon>Streptophyta</taxon>
        <taxon>Embryophyta</taxon>
        <taxon>Tracheophyta</taxon>
        <taxon>Spermatophyta</taxon>
        <taxon>Magnoliopsida</taxon>
        <taxon>Liliopsida</taxon>
        <taxon>Poales</taxon>
        <taxon>Cyperaceae</taxon>
        <taxon>Cyperoideae</taxon>
        <taxon>Rhynchosporeae</taxon>
        <taxon>Rhynchospora</taxon>
    </lineage>
</organism>
<proteinExistence type="predicted"/>
<protein>
    <submittedName>
        <fullName evidence="8">Zinc finger protein 2</fullName>
    </submittedName>
</protein>
<evidence type="ECO:0000256" key="2">
    <source>
        <dbReference type="ARBA" id="ARBA00022723"/>
    </source>
</evidence>
<dbReference type="GO" id="GO:0005634">
    <property type="term" value="C:nucleus"/>
    <property type="evidence" value="ECO:0007669"/>
    <property type="project" value="UniProtKB-SubCell"/>
</dbReference>
<dbReference type="PROSITE" id="PS00028">
    <property type="entry name" value="ZINC_FINGER_C2H2_1"/>
    <property type="match status" value="1"/>
</dbReference>
<accession>A0AAV8GG05</accession>
<keyword evidence="3 6" id="KW-0863">Zinc-finger</keyword>
<evidence type="ECO:0000256" key="6">
    <source>
        <dbReference type="PROSITE-ProRule" id="PRU00042"/>
    </source>
</evidence>
<keyword evidence="2" id="KW-0479">Metal-binding</keyword>
<comment type="caution">
    <text evidence="8">The sequence shown here is derived from an EMBL/GenBank/DDBJ whole genome shotgun (WGS) entry which is preliminary data.</text>
</comment>
<evidence type="ECO:0000256" key="3">
    <source>
        <dbReference type="ARBA" id="ARBA00022771"/>
    </source>
</evidence>
<dbReference type="EMBL" id="JAMFTS010000002">
    <property type="protein sequence ID" value="KAJ4801813.1"/>
    <property type="molecule type" value="Genomic_DNA"/>
</dbReference>
<dbReference type="InterPro" id="IPR013087">
    <property type="entry name" value="Znf_C2H2_type"/>
</dbReference>
<keyword evidence="4" id="KW-0862">Zinc</keyword>
<name>A0AAV8GG05_9POAL</name>
<evidence type="ECO:0000256" key="1">
    <source>
        <dbReference type="ARBA" id="ARBA00004123"/>
    </source>
</evidence>
<dbReference type="PROSITE" id="PS50157">
    <property type="entry name" value="ZINC_FINGER_C2H2_2"/>
    <property type="match status" value="1"/>
</dbReference>
<comment type="subcellular location">
    <subcellularLocation>
        <location evidence="1">Nucleus</location>
    </subcellularLocation>
</comment>
<dbReference type="InterPro" id="IPR044246">
    <property type="entry name" value="ZFP3-like"/>
</dbReference>
<dbReference type="Proteomes" id="UP001140206">
    <property type="component" value="Chromosome 2"/>
</dbReference>
<keyword evidence="9" id="KW-1185">Reference proteome</keyword>
<dbReference type="PANTHER" id="PTHR47287:SF15">
    <property type="entry name" value="ZINC FINGER PROTEIN 3-LIKE"/>
    <property type="match status" value="1"/>
</dbReference>